<evidence type="ECO:0000313" key="1">
    <source>
        <dbReference type="EMBL" id="CAH1777537.1"/>
    </source>
</evidence>
<keyword evidence="2" id="KW-1185">Reference proteome</keyword>
<dbReference type="InterPro" id="IPR003609">
    <property type="entry name" value="Pan_app"/>
</dbReference>
<dbReference type="Gene3D" id="3.90.215.10">
    <property type="entry name" value="Gamma Fibrinogen, chain A, domain 1"/>
    <property type="match status" value="1"/>
</dbReference>
<proteinExistence type="predicted"/>
<dbReference type="PANTHER" id="PTHR19143">
    <property type="entry name" value="FIBRINOGEN/TENASCIN/ANGIOPOEITIN"/>
    <property type="match status" value="1"/>
</dbReference>
<gene>
    <name evidence="1" type="ORF">OFUS_LOCUS4565</name>
</gene>
<dbReference type="PROSITE" id="PS51406">
    <property type="entry name" value="FIBRINOGEN_C_2"/>
    <property type="match status" value="1"/>
</dbReference>
<dbReference type="CDD" id="cd00087">
    <property type="entry name" value="FReD"/>
    <property type="match status" value="1"/>
</dbReference>
<dbReference type="InterPro" id="IPR036056">
    <property type="entry name" value="Fibrinogen-like_C"/>
</dbReference>
<dbReference type="Pfam" id="PF00147">
    <property type="entry name" value="Fibrinogen_C"/>
    <property type="match status" value="1"/>
</dbReference>
<dbReference type="EMBL" id="CAIIXF020000002">
    <property type="protein sequence ID" value="CAH1777537.1"/>
    <property type="molecule type" value="Genomic_DNA"/>
</dbReference>
<dbReference type="Pfam" id="PF00024">
    <property type="entry name" value="PAN_1"/>
    <property type="match status" value="1"/>
</dbReference>
<sequence length="361" mass="40448">MHSKTRSLHSIMNMIYILAFIGLALTISSQAGTLLKRGVHSESLVGYILESMMVDSLAKCSILCEANDECYSFNFELGSTSGLSQCDLVSCNADQNKPVLPSNAPLIYYGQVSGGAPLCDACLHVMCQNGTSCVETGPFRSNFTCLPIIDEDCGAIPTFTGPRDIQSTDGRVVRAYCDQGWTYIMKRFDGSQDFFRSWVEYQQGFGEPYNEHFIGLDNLASILKQRGYKVRFDLTTWPTVPTSQTGFAEYSVFNMADESDKYRLNISGYSGTAGDSMAYHNGKQFSTYDQDNNGNDCANTYKGAWWYRGCHRANLFGQYTNGENCPNYATCMTWRYWPDDIASPDNTYNTFKEVSMKIFRV</sequence>
<dbReference type="Proteomes" id="UP000749559">
    <property type="component" value="Unassembled WGS sequence"/>
</dbReference>
<dbReference type="SMART" id="SM00186">
    <property type="entry name" value="FBG"/>
    <property type="match status" value="1"/>
</dbReference>
<organism evidence="1 2">
    <name type="scientific">Owenia fusiformis</name>
    <name type="common">Polychaete worm</name>
    <dbReference type="NCBI Taxonomy" id="6347"/>
    <lineage>
        <taxon>Eukaryota</taxon>
        <taxon>Metazoa</taxon>
        <taxon>Spiralia</taxon>
        <taxon>Lophotrochozoa</taxon>
        <taxon>Annelida</taxon>
        <taxon>Polychaeta</taxon>
        <taxon>Sedentaria</taxon>
        <taxon>Canalipalpata</taxon>
        <taxon>Sabellida</taxon>
        <taxon>Oweniida</taxon>
        <taxon>Oweniidae</taxon>
        <taxon>Owenia</taxon>
    </lineage>
</organism>
<evidence type="ECO:0000313" key="2">
    <source>
        <dbReference type="Proteomes" id="UP000749559"/>
    </source>
</evidence>
<dbReference type="SUPFAM" id="SSF56496">
    <property type="entry name" value="Fibrinogen C-terminal domain-like"/>
    <property type="match status" value="1"/>
</dbReference>
<comment type="caution">
    <text evidence="1">The sequence shown here is derived from an EMBL/GenBank/DDBJ whole genome shotgun (WGS) entry which is preliminary data.</text>
</comment>
<dbReference type="InterPro" id="IPR050373">
    <property type="entry name" value="Fibrinogen_C-term_domain"/>
</dbReference>
<reference evidence="1" key="1">
    <citation type="submission" date="2022-03" db="EMBL/GenBank/DDBJ databases">
        <authorList>
            <person name="Martin C."/>
        </authorList>
    </citation>
    <scope>NUCLEOTIDE SEQUENCE</scope>
</reference>
<dbReference type="AlphaFoldDB" id="A0A8J1XLU2"/>
<protein>
    <submittedName>
        <fullName evidence="1">Uncharacterized protein</fullName>
    </submittedName>
</protein>
<name>A0A8J1XLU2_OWEFU</name>
<accession>A0A8J1XLU2</accession>
<dbReference type="GO" id="GO:0005615">
    <property type="term" value="C:extracellular space"/>
    <property type="evidence" value="ECO:0007669"/>
    <property type="project" value="TreeGrafter"/>
</dbReference>
<dbReference type="InterPro" id="IPR002181">
    <property type="entry name" value="Fibrinogen_a/b/g_C_dom"/>
</dbReference>
<dbReference type="InterPro" id="IPR014716">
    <property type="entry name" value="Fibrinogen_a/b/g_C_1"/>
</dbReference>